<name>A0A842JAE6_9ACTN</name>
<protein>
    <recommendedName>
        <fullName evidence="4">Beta-carotene 15,15'-monooxygenase</fullName>
    </recommendedName>
</protein>
<evidence type="ECO:0000313" key="2">
    <source>
        <dbReference type="EMBL" id="MBC2888803.1"/>
    </source>
</evidence>
<feature type="transmembrane region" description="Helical" evidence="1">
    <location>
        <begin position="20"/>
        <end position="40"/>
    </location>
</feature>
<feature type="transmembrane region" description="Helical" evidence="1">
    <location>
        <begin position="75"/>
        <end position="94"/>
    </location>
</feature>
<accession>A0A842JAE6</accession>
<keyword evidence="1" id="KW-1133">Transmembrane helix</keyword>
<dbReference type="AlphaFoldDB" id="A0A842JAE6"/>
<dbReference type="EMBL" id="JACMSE010000003">
    <property type="protein sequence ID" value="MBC2888803.1"/>
    <property type="molecule type" value="Genomic_DNA"/>
</dbReference>
<keyword evidence="1" id="KW-0812">Transmembrane</keyword>
<keyword evidence="1" id="KW-0472">Membrane</keyword>
<sequence>MNAALPNPSSPAGSKAARLALPLAVCLALYGVDLACMAAVPDAGRAFAAGVAVPFDLMVCVPLAFYLLVVRRNGLSPLFVLPVIGLGGLVSAQFAPAGQFSLHVPLAALAVAVDLTIGIREGRRLARSFRAARRASDEPLEWFERPFLELVRHEGAAHACATELSIWYYALFSWRRAPIAPAGSRAFSYHRKSGYLALVGVIAALLPIEAAAVHLLVAQWSEAAAIALTALTAYTLAWIVGDARAVVLNPLLVDDDTLRVKWGSHFRLDVPLDLVESVGTGEPALPKRERVNMAALGAAPCWIVLSEPVEARGLLGKPRPVRAVCVSPDDAVAFRRTVLREG</sequence>
<keyword evidence="3" id="KW-1185">Reference proteome</keyword>
<feature type="transmembrane region" description="Helical" evidence="1">
    <location>
        <begin position="46"/>
        <end position="68"/>
    </location>
</feature>
<dbReference type="Proteomes" id="UP000587396">
    <property type="component" value="Unassembled WGS sequence"/>
</dbReference>
<feature type="transmembrane region" description="Helical" evidence="1">
    <location>
        <begin position="100"/>
        <end position="119"/>
    </location>
</feature>
<dbReference type="RefSeq" id="WP_185904738.1">
    <property type="nucleotide sequence ID" value="NZ_JACMSE010000003.1"/>
</dbReference>
<gene>
    <name evidence="2" type="ORF">H7313_05490</name>
</gene>
<comment type="caution">
    <text evidence="2">The sequence shown here is derived from an EMBL/GenBank/DDBJ whole genome shotgun (WGS) entry which is preliminary data.</text>
</comment>
<evidence type="ECO:0000313" key="3">
    <source>
        <dbReference type="Proteomes" id="UP000587396"/>
    </source>
</evidence>
<reference evidence="2 3" key="1">
    <citation type="submission" date="2020-08" db="EMBL/GenBank/DDBJ databases">
        <authorList>
            <person name="Liu C."/>
            <person name="Sun Q."/>
        </authorList>
    </citation>
    <scope>NUCLEOTIDE SEQUENCE [LARGE SCALE GENOMIC DNA]</scope>
    <source>
        <strain evidence="2 3">N22</strain>
    </source>
</reference>
<organism evidence="2 3">
    <name type="scientific">Gordonibacter massiliensis</name>
    <name type="common">ex Traore et al. 2017</name>
    <dbReference type="NCBI Taxonomy" id="1841863"/>
    <lineage>
        <taxon>Bacteria</taxon>
        <taxon>Bacillati</taxon>
        <taxon>Actinomycetota</taxon>
        <taxon>Coriobacteriia</taxon>
        <taxon>Eggerthellales</taxon>
        <taxon>Eggerthellaceae</taxon>
        <taxon>Gordonibacter</taxon>
    </lineage>
</organism>
<proteinExistence type="predicted"/>
<evidence type="ECO:0008006" key="4">
    <source>
        <dbReference type="Google" id="ProtNLM"/>
    </source>
</evidence>
<evidence type="ECO:0000256" key="1">
    <source>
        <dbReference type="SAM" id="Phobius"/>
    </source>
</evidence>
<feature type="transmembrane region" description="Helical" evidence="1">
    <location>
        <begin position="195"/>
        <end position="217"/>
    </location>
</feature>
<feature type="transmembrane region" description="Helical" evidence="1">
    <location>
        <begin position="223"/>
        <end position="241"/>
    </location>
</feature>